<name>A0A1J1HYY9_9DIPT</name>
<accession>A0A1J1HYY9</accession>
<gene>
    <name evidence="1" type="ORF">CLUMA_CG006861</name>
</gene>
<keyword evidence="2" id="KW-1185">Reference proteome</keyword>
<reference evidence="1 2" key="1">
    <citation type="submission" date="2015-04" db="EMBL/GenBank/DDBJ databases">
        <authorList>
            <person name="Syromyatnikov M.Y."/>
            <person name="Popov V.N."/>
        </authorList>
    </citation>
    <scope>NUCLEOTIDE SEQUENCE [LARGE SCALE GENOMIC DNA]</scope>
</reference>
<proteinExistence type="predicted"/>
<protein>
    <submittedName>
        <fullName evidence="1">CLUMA_CG006861, isoform A</fullName>
    </submittedName>
</protein>
<evidence type="ECO:0000313" key="1">
    <source>
        <dbReference type="EMBL" id="CRK93320.1"/>
    </source>
</evidence>
<dbReference type="AlphaFoldDB" id="A0A1J1HYY9"/>
<sequence>MNCNAIIYVTKVFHFSMPNACLGPANVQATIFSAYHVESFMKKRNKKYFVALQIKLVNV</sequence>
<dbReference type="EMBL" id="CVRI01000037">
    <property type="protein sequence ID" value="CRK93320.1"/>
    <property type="molecule type" value="Genomic_DNA"/>
</dbReference>
<evidence type="ECO:0000313" key="2">
    <source>
        <dbReference type="Proteomes" id="UP000183832"/>
    </source>
</evidence>
<dbReference type="Proteomes" id="UP000183832">
    <property type="component" value="Unassembled WGS sequence"/>
</dbReference>
<organism evidence="1 2">
    <name type="scientific">Clunio marinus</name>
    <dbReference type="NCBI Taxonomy" id="568069"/>
    <lineage>
        <taxon>Eukaryota</taxon>
        <taxon>Metazoa</taxon>
        <taxon>Ecdysozoa</taxon>
        <taxon>Arthropoda</taxon>
        <taxon>Hexapoda</taxon>
        <taxon>Insecta</taxon>
        <taxon>Pterygota</taxon>
        <taxon>Neoptera</taxon>
        <taxon>Endopterygota</taxon>
        <taxon>Diptera</taxon>
        <taxon>Nematocera</taxon>
        <taxon>Chironomoidea</taxon>
        <taxon>Chironomidae</taxon>
        <taxon>Clunio</taxon>
    </lineage>
</organism>